<gene>
    <name evidence="1" type="ORF">Sradi_2113500</name>
</gene>
<reference evidence="1" key="2">
    <citation type="journal article" date="2024" name="Plant">
        <title>Genomic evolution and insights into agronomic trait innovations of Sesamum species.</title>
        <authorList>
            <person name="Miao H."/>
            <person name="Wang L."/>
            <person name="Qu L."/>
            <person name="Liu H."/>
            <person name="Sun Y."/>
            <person name="Le M."/>
            <person name="Wang Q."/>
            <person name="Wei S."/>
            <person name="Zheng Y."/>
            <person name="Lin W."/>
            <person name="Duan Y."/>
            <person name="Cao H."/>
            <person name="Xiong S."/>
            <person name="Wang X."/>
            <person name="Wei L."/>
            <person name="Li C."/>
            <person name="Ma Q."/>
            <person name="Ju M."/>
            <person name="Zhao R."/>
            <person name="Li G."/>
            <person name="Mu C."/>
            <person name="Tian Q."/>
            <person name="Mei H."/>
            <person name="Zhang T."/>
            <person name="Gao T."/>
            <person name="Zhang H."/>
        </authorList>
    </citation>
    <scope>NUCLEOTIDE SEQUENCE</scope>
    <source>
        <strain evidence="1">G02</strain>
    </source>
</reference>
<dbReference type="EMBL" id="JACGWJ010000008">
    <property type="protein sequence ID" value="KAL0404727.1"/>
    <property type="molecule type" value="Genomic_DNA"/>
</dbReference>
<reference evidence="1" key="1">
    <citation type="submission" date="2020-06" db="EMBL/GenBank/DDBJ databases">
        <authorList>
            <person name="Li T."/>
            <person name="Hu X."/>
            <person name="Zhang T."/>
            <person name="Song X."/>
            <person name="Zhang H."/>
            <person name="Dai N."/>
            <person name="Sheng W."/>
            <person name="Hou X."/>
            <person name="Wei L."/>
        </authorList>
    </citation>
    <scope>NUCLEOTIDE SEQUENCE</scope>
    <source>
        <strain evidence="1">G02</strain>
        <tissue evidence="1">Leaf</tissue>
    </source>
</reference>
<sequence length="136" mass="15431">MHMNLGAWLVSHFHTVATSSKHLCFGHLITHLAVNLDLLNLTSHDLHLACEEEPLDVACLHRMHIFDRHQAPSGVRYADLDLDERPNRRTCPPQLYSHEAIEEHLNILERSVDWLHCKPDSVLTKLGGSITPPPDV</sequence>
<evidence type="ECO:0000313" key="1">
    <source>
        <dbReference type="EMBL" id="KAL0404727.1"/>
    </source>
</evidence>
<comment type="caution">
    <text evidence="1">The sequence shown here is derived from an EMBL/GenBank/DDBJ whole genome shotgun (WGS) entry which is preliminary data.</text>
</comment>
<proteinExistence type="predicted"/>
<dbReference type="AlphaFoldDB" id="A0AAW2TJI0"/>
<organism evidence="1">
    <name type="scientific">Sesamum radiatum</name>
    <name type="common">Black benniseed</name>
    <dbReference type="NCBI Taxonomy" id="300843"/>
    <lineage>
        <taxon>Eukaryota</taxon>
        <taxon>Viridiplantae</taxon>
        <taxon>Streptophyta</taxon>
        <taxon>Embryophyta</taxon>
        <taxon>Tracheophyta</taxon>
        <taxon>Spermatophyta</taxon>
        <taxon>Magnoliopsida</taxon>
        <taxon>eudicotyledons</taxon>
        <taxon>Gunneridae</taxon>
        <taxon>Pentapetalae</taxon>
        <taxon>asterids</taxon>
        <taxon>lamiids</taxon>
        <taxon>Lamiales</taxon>
        <taxon>Pedaliaceae</taxon>
        <taxon>Sesamum</taxon>
    </lineage>
</organism>
<accession>A0AAW2TJI0</accession>
<protein>
    <submittedName>
        <fullName evidence="1">Uncharacterized protein</fullName>
    </submittedName>
</protein>
<name>A0AAW2TJI0_SESRA</name>